<feature type="transmembrane region" description="Helical" evidence="1">
    <location>
        <begin position="72"/>
        <end position="90"/>
    </location>
</feature>
<organism evidence="2 3">
    <name type="scientific">Tsuneonella dongtanensis</name>
    <dbReference type="NCBI Taxonomy" id="692370"/>
    <lineage>
        <taxon>Bacteria</taxon>
        <taxon>Pseudomonadati</taxon>
        <taxon>Pseudomonadota</taxon>
        <taxon>Alphaproteobacteria</taxon>
        <taxon>Sphingomonadales</taxon>
        <taxon>Erythrobacteraceae</taxon>
        <taxon>Tsuneonella</taxon>
    </lineage>
</organism>
<feature type="transmembrane region" description="Helical" evidence="1">
    <location>
        <begin position="18"/>
        <end position="35"/>
    </location>
</feature>
<protein>
    <recommendedName>
        <fullName evidence="4">VanZ like family protein</fullName>
    </recommendedName>
</protein>
<keyword evidence="3" id="KW-1185">Reference proteome</keyword>
<keyword evidence="1" id="KW-0812">Transmembrane</keyword>
<dbReference type="RefSeq" id="WP_084001771.1">
    <property type="nucleotide sequence ID" value="NZ_CP016591.1"/>
</dbReference>
<dbReference type="STRING" id="692370.A6F68_01786"/>
<dbReference type="Proteomes" id="UP000092932">
    <property type="component" value="Chromosome"/>
</dbReference>
<sequence length="93" mass="9915">MALIPRSPTIPIEQGDKVMHMLAFFTLGGLAAAGWRASPALLLFASLGIFGGAIEVFQAIPALHRDADWYDWIADMGAAALAIAAVRIVLPRQ</sequence>
<proteinExistence type="predicted"/>
<reference evidence="2 3" key="1">
    <citation type="submission" date="2016-07" db="EMBL/GenBank/DDBJ databases">
        <title>Complete genome sequence of Altererythrobacter dongtanensis KCTC 22672, a type strain with esterase isolated from tidal flat.</title>
        <authorList>
            <person name="Cheng H."/>
            <person name="Wu Y.-H."/>
            <person name="Zhou P."/>
            <person name="Huo Y.-Y."/>
            <person name="Wang C.-S."/>
            <person name="Xu X.-W."/>
        </authorList>
    </citation>
    <scope>NUCLEOTIDE SEQUENCE [LARGE SCALE GENOMIC DNA]</scope>
    <source>
        <strain evidence="2 3">KCTC 22672</strain>
    </source>
</reference>
<dbReference type="KEGG" id="ado:A6F68_01786"/>
<dbReference type="OrthoDB" id="7429094at2"/>
<evidence type="ECO:0008006" key="4">
    <source>
        <dbReference type="Google" id="ProtNLM"/>
    </source>
</evidence>
<keyword evidence="1" id="KW-0472">Membrane</keyword>
<gene>
    <name evidence="2" type="ORF">A6F68_01786</name>
</gene>
<evidence type="ECO:0000256" key="1">
    <source>
        <dbReference type="SAM" id="Phobius"/>
    </source>
</evidence>
<dbReference type="EMBL" id="CP016591">
    <property type="protein sequence ID" value="ANY20296.1"/>
    <property type="molecule type" value="Genomic_DNA"/>
</dbReference>
<evidence type="ECO:0000313" key="2">
    <source>
        <dbReference type="EMBL" id="ANY20296.1"/>
    </source>
</evidence>
<evidence type="ECO:0000313" key="3">
    <source>
        <dbReference type="Proteomes" id="UP000092932"/>
    </source>
</evidence>
<dbReference type="AlphaFoldDB" id="A0A1B2ADS1"/>
<accession>A0A1B2ADS1</accession>
<feature type="transmembrane region" description="Helical" evidence="1">
    <location>
        <begin position="42"/>
        <end position="60"/>
    </location>
</feature>
<name>A0A1B2ADS1_9SPHN</name>
<keyword evidence="1" id="KW-1133">Transmembrane helix</keyword>